<evidence type="ECO:0000313" key="2">
    <source>
        <dbReference type="EMBL" id="SDO35108.1"/>
    </source>
</evidence>
<dbReference type="OrthoDB" id="9799612at2"/>
<dbReference type="PANTHER" id="PTHR43798:SF33">
    <property type="entry name" value="HYDROLASE, PUTATIVE (AFU_ORTHOLOGUE AFUA_2G14860)-RELATED"/>
    <property type="match status" value="1"/>
</dbReference>
<evidence type="ECO:0000259" key="1">
    <source>
        <dbReference type="Pfam" id="PF12697"/>
    </source>
</evidence>
<dbReference type="EMBL" id="FNHS01000020">
    <property type="protein sequence ID" value="SDO35108.1"/>
    <property type="molecule type" value="Genomic_DNA"/>
</dbReference>
<dbReference type="SUPFAM" id="SSF53474">
    <property type="entry name" value="alpha/beta-Hydrolases"/>
    <property type="match status" value="1"/>
</dbReference>
<dbReference type="InterPro" id="IPR000073">
    <property type="entry name" value="AB_hydrolase_1"/>
</dbReference>
<gene>
    <name evidence="2" type="ORF">SAMN05216360_12041</name>
</gene>
<dbReference type="STRING" id="582672.SAMN05216360_12041"/>
<dbReference type="AlphaFoldDB" id="A0A1H0IUG5"/>
<reference evidence="3" key="1">
    <citation type="submission" date="2016-10" db="EMBL/GenBank/DDBJ databases">
        <authorList>
            <person name="Varghese N."/>
            <person name="Submissions S."/>
        </authorList>
    </citation>
    <scope>NUCLEOTIDE SEQUENCE [LARGE SCALE GENOMIC DNA]</scope>
    <source>
        <strain evidence="3">BL47</strain>
    </source>
</reference>
<dbReference type="InterPro" id="IPR050266">
    <property type="entry name" value="AB_hydrolase_sf"/>
</dbReference>
<sequence length="310" mass="33168">MLNPFDANRPDWAVEGRDWPHRAASRFVEAAGLRWHVQEFGRPDAPELLLLHGTGAATHSWRGLAPLLAADFHVTASDLPGHGFTDPLPDSELSLPGMARAVSGLVAALGRPPMLAAGHSAGAAVLARMCLDGSIAPRLLAAFNGALAPLPGAASLLFPSMARLLFLNPFTPKIFAWTADRSAAKRLIEGTGSRLDPQGVELYRRLFARSGHVRGALGMMANWDLESLHRALPGLQTRTLLIVGGDDRAILPDTAFGVRDRLPDARVALIRGLGHLAHEEAPEKVAEVFRAEAQAMGLVPQRPSDMQTTS</sequence>
<dbReference type="GO" id="GO:0046464">
    <property type="term" value="P:acylglycerol catabolic process"/>
    <property type="evidence" value="ECO:0007669"/>
    <property type="project" value="TreeGrafter"/>
</dbReference>
<dbReference type="PRINTS" id="PR00111">
    <property type="entry name" value="ABHYDROLASE"/>
</dbReference>
<evidence type="ECO:0000313" key="3">
    <source>
        <dbReference type="Proteomes" id="UP000198704"/>
    </source>
</evidence>
<dbReference type="RefSeq" id="WP_091721311.1">
    <property type="nucleotide sequence ID" value="NZ_FNHS01000020.1"/>
</dbReference>
<dbReference type="InterPro" id="IPR017497">
    <property type="entry name" value="BchO"/>
</dbReference>
<dbReference type="GO" id="GO:0016020">
    <property type="term" value="C:membrane"/>
    <property type="evidence" value="ECO:0007669"/>
    <property type="project" value="TreeGrafter"/>
</dbReference>
<dbReference type="Pfam" id="PF12697">
    <property type="entry name" value="Abhydrolase_6"/>
    <property type="match status" value="1"/>
</dbReference>
<accession>A0A1H0IUG5</accession>
<dbReference type="PANTHER" id="PTHR43798">
    <property type="entry name" value="MONOACYLGLYCEROL LIPASE"/>
    <property type="match status" value="1"/>
</dbReference>
<keyword evidence="3" id="KW-1185">Reference proteome</keyword>
<name>A0A1H0IUG5_9HYPH</name>
<dbReference type="Proteomes" id="UP000198704">
    <property type="component" value="Unassembled WGS sequence"/>
</dbReference>
<dbReference type="GO" id="GO:0047372">
    <property type="term" value="F:monoacylglycerol lipase activity"/>
    <property type="evidence" value="ECO:0007669"/>
    <property type="project" value="TreeGrafter"/>
</dbReference>
<dbReference type="Gene3D" id="3.40.50.1820">
    <property type="entry name" value="alpha/beta hydrolase"/>
    <property type="match status" value="1"/>
</dbReference>
<dbReference type="NCBIfam" id="TIGR03056">
    <property type="entry name" value="bchO_mg_che_rel"/>
    <property type="match status" value="1"/>
</dbReference>
<dbReference type="InterPro" id="IPR029058">
    <property type="entry name" value="AB_hydrolase_fold"/>
</dbReference>
<proteinExistence type="predicted"/>
<organism evidence="2 3">
    <name type="scientific">Methylobacterium phyllostachyos</name>
    <dbReference type="NCBI Taxonomy" id="582672"/>
    <lineage>
        <taxon>Bacteria</taxon>
        <taxon>Pseudomonadati</taxon>
        <taxon>Pseudomonadota</taxon>
        <taxon>Alphaproteobacteria</taxon>
        <taxon>Hyphomicrobiales</taxon>
        <taxon>Methylobacteriaceae</taxon>
        <taxon>Methylobacterium</taxon>
    </lineage>
</organism>
<feature type="domain" description="AB hydrolase-1" evidence="1">
    <location>
        <begin position="48"/>
        <end position="288"/>
    </location>
</feature>
<protein>
    <submittedName>
        <fullName evidence="2">Magnesium chelatase accessory protein</fullName>
    </submittedName>
</protein>